<sequence length="269" mass="29371">MLTKRGPGVRKRLIGMLIGLGLLAGCNAEPTYSGVSFITYNYTPWELASVRLIDASGASAGTAAVPPGGGEGSVSCCYTLKGTDFTVQWRGGDVDVMRQHLVDGKLDEVMFKKATKVHFPAAPAPAPAGDGPLILELHIYPDEHMELALSRKLFGQVRIPIIDTTRWLYATHRDALNDYGNIHEVGLVLGKVAKQAWMQYRIEDVEDMRGYMYLYFVVASDFDKDAEIAALLNDADRKPGDFGRAVSALSKEKIEHMKENGAPPGDKNA</sequence>
<organism evidence="1 2">
    <name type="scientific">Achromobacter spanius</name>
    <dbReference type="NCBI Taxonomy" id="217203"/>
    <lineage>
        <taxon>Bacteria</taxon>
        <taxon>Pseudomonadati</taxon>
        <taxon>Pseudomonadota</taxon>
        <taxon>Betaproteobacteria</taxon>
        <taxon>Burkholderiales</taxon>
        <taxon>Alcaligenaceae</taxon>
        <taxon>Achromobacter</taxon>
    </lineage>
</organism>
<protein>
    <recommendedName>
        <fullName evidence="3">DUF3304 domain-containing protein</fullName>
    </recommendedName>
</protein>
<proteinExistence type="predicted"/>
<dbReference type="PROSITE" id="PS51257">
    <property type="entry name" value="PROKAR_LIPOPROTEIN"/>
    <property type="match status" value="1"/>
</dbReference>
<gene>
    <name evidence="1" type="ORF">P8T11_23950</name>
</gene>
<dbReference type="Proteomes" id="UP001214170">
    <property type="component" value="Chromosome"/>
</dbReference>
<evidence type="ECO:0008006" key="3">
    <source>
        <dbReference type="Google" id="ProtNLM"/>
    </source>
</evidence>
<dbReference type="EMBL" id="CP121261">
    <property type="protein sequence ID" value="WFP07330.1"/>
    <property type="molecule type" value="Genomic_DNA"/>
</dbReference>
<dbReference type="RefSeq" id="WP_268079713.1">
    <property type="nucleotide sequence ID" value="NZ_CP106885.1"/>
</dbReference>
<evidence type="ECO:0000313" key="2">
    <source>
        <dbReference type="Proteomes" id="UP001214170"/>
    </source>
</evidence>
<evidence type="ECO:0000313" key="1">
    <source>
        <dbReference type="EMBL" id="WFP07330.1"/>
    </source>
</evidence>
<accession>A0ABY8GR61</accession>
<keyword evidence="2" id="KW-1185">Reference proteome</keyword>
<name>A0ABY8GR61_9BURK</name>
<reference evidence="1 2" key="1">
    <citation type="submission" date="2023-03" db="EMBL/GenBank/DDBJ databases">
        <title>Achromobacter spanius LIG8.</title>
        <authorList>
            <person name="Shrestha S."/>
        </authorList>
    </citation>
    <scope>NUCLEOTIDE SEQUENCE [LARGE SCALE GENOMIC DNA]</scope>
    <source>
        <strain evidence="1 2">LIG8</strain>
    </source>
</reference>